<dbReference type="RefSeq" id="WP_009836401.1">
    <property type="nucleotide sequence ID" value="NZ_AAOH01000001.1"/>
</dbReference>
<keyword evidence="7 11" id="KW-0274">FAD</keyword>
<protein>
    <recommendedName>
        <fullName evidence="3 11">FAD:protein FMN transferase</fullName>
        <ecNumber evidence="2 11">2.7.1.180</ecNumber>
    </recommendedName>
    <alternativeName>
        <fullName evidence="9 11">Flavin transferase</fullName>
    </alternativeName>
</protein>
<sequence length="303" mass="33313">MTKRDYRINSTGDGLSITFDAMASPCEILLDSHDVTLAQKIATLACQEVWRIEDKFSRYNNHGLCAQINQSQGLSVDIDLETFQLLQFANQCYQLSDGLFDLTAGVLRRAWRFDGSDHIAKQSQIDALLPLVDWQKVSFDANSITLPSGMELDFGGIGKEYAVDRVILLIKHLTPTATLVNLGGDLAATGPRQHQQNWLVGIEHPGLDAFNNQLIVSLQQGALATSGDAKRFLLRDGIRYSHILNAKTGRPMTNAARSVTVAAPQCTQAGLLATLALLQGSDTESFLAEQTIANQPLKYWLIR</sequence>
<dbReference type="PIRSF" id="PIRSF006268">
    <property type="entry name" value="ApbE"/>
    <property type="match status" value="1"/>
</dbReference>
<dbReference type="Proteomes" id="UP000006201">
    <property type="component" value="Unassembled WGS sequence"/>
</dbReference>
<comment type="catalytic activity">
    <reaction evidence="10 11">
        <text>L-threonyl-[protein] + FAD = FMN-L-threonyl-[protein] + AMP + H(+)</text>
        <dbReference type="Rhea" id="RHEA:36847"/>
        <dbReference type="Rhea" id="RHEA-COMP:11060"/>
        <dbReference type="Rhea" id="RHEA-COMP:11061"/>
        <dbReference type="ChEBI" id="CHEBI:15378"/>
        <dbReference type="ChEBI" id="CHEBI:30013"/>
        <dbReference type="ChEBI" id="CHEBI:57692"/>
        <dbReference type="ChEBI" id="CHEBI:74257"/>
        <dbReference type="ChEBI" id="CHEBI:456215"/>
        <dbReference type="EC" id="2.7.1.180"/>
    </reaction>
</comment>
<dbReference type="InterPro" id="IPR024932">
    <property type="entry name" value="ApbE"/>
</dbReference>
<dbReference type="SUPFAM" id="SSF143631">
    <property type="entry name" value="ApbE-like"/>
    <property type="match status" value="1"/>
</dbReference>
<keyword evidence="14" id="KW-1185">Reference proteome</keyword>
<evidence type="ECO:0000256" key="12">
    <source>
        <dbReference type="PIRSR" id="PIRSR006268-2"/>
    </source>
</evidence>
<accession>A4C3G8</accession>
<organism evidence="13 14">
    <name type="scientific">Pseudoalteromonas tunicata D2</name>
    <dbReference type="NCBI Taxonomy" id="87626"/>
    <lineage>
        <taxon>Bacteria</taxon>
        <taxon>Pseudomonadati</taxon>
        <taxon>Pseudomonadota</taxon>
        <taxon>Gammaproteobacteria</taxon>
        <taxon>Alteromonadales</taxon>
        <taxon>Pseudoalteromonadaceae</taxon>
        <taxon>Pseudoalteromonas</taxon>
    </lineage>
</organism>
<dbReference type="STRING" id="87626.PTD2_00986"/>
<feature type="binding site" evidence="12">
    <location>
        <position position="274"/>
    </location>
    <ligand>
        <name>Mg(2+)</name>
        <dbReference type="ChEBI" id="CHEBI:18420"/>
    </ligand>
</feature>
<keyword evidence="6 11" id="KW-0479">Metal-binding</keyword>
<dbReference type="GO" id="GO:0046872">
    <property type="term" value="F:metal ion binding"/>
    <property type="evidence" value="ECO:0007669"/>
    <property type="project" value="UniProtKB-UniRule"/>
</dbReference>
<keyword evidence="5 11" id="KW-0808">Transferase</keyword>
<proteinExistence type="inferred from homology"/>
<dbReference type="Pfam" id="PF02424">
    <property type="entry name" value="ApbE"/>
    <property type="match status" value="1"/>
</dbReference>
<dbReference type="EMBL" id="AAOH01000001">
    <property type="protein sequence ID" value="EAR30100.1"/>
    <property type="molecule type" value="Genomic_DNA"/>
</dbReference>
<reference evidence="13 14" key="1">
    <citation type="submission" date="2006-02" db="EMBL/GenBank/DDBJ databases">
        <authorList>
            <person name="Moran M.A."/>
            <person name="Kjelleberg S."/>
            <person name="Egan S."/>
            <person name="Saunders N."/>
            <person name="Thomas T."/>
            <person name="Ferriera S."/>
            <person name="Johnson J."/>
            <person name="Kravitz S."/>
            <person name="Halpern A."/>
            <person name="Remington K."/>
            <person name="Beeson K."/>
            <person name="Tran B."/>
            <person name="Rogers Y.-H."/>
            <person name="Friedman R."/>
            <person name="Venter J.C."/>
        </authorList>
    </citation>
    <scope>NUCLEOTIDE SEQUENCE [LARGE SCALE GENOMIC DNA]</scope>
    <source>
        <strain evidence="13 14">D2</strain>
    </source>
</reference>
<comment type="similarity">
    <text evidence="1 11">Belongs to the ApbE family.</text>
</comment>
<dbReference type="eggNOG" id="COG1477">
    <property type="taxonomic scope" value="Bacteria"/>
</dbReference>
<name>A4C3G8_9GAMM</name>
<keyword evidence="8 11" id="KW-0460">Magnesium</keyword>
<comment type="caution">
    <text evidence="13">The sequence shown here is derived from an EMBL/GenBank/DDBJ whole genome shotgun (WGS) entry which is preliminary data.</text>
</comment>
<evidence type="ECO:0000256" key="3">
    <source>
        <dbReference type="ARBA" id="ARBA00016337"/>
    </source>
</evidence>
<dbReference type="Gene3D" id="3.10.520.10">
    <property type="entry name" value="ApbE-like domains"/>
    <property type="match status" value="1"/>
</dbReference>
<dbReference type="GO" id="GO:0016740">
    <property type="term" value="F:transferase activity"/>
    <property type="evidence" value="ECO:0007669"/>
    <property type="project" value="UniProtKB-UniRule"/>
</dbReference>
<feature type="binding site" evidence="12">
    <location>
        <position position="156"/>
    </location>
    <ligand>
        <name>Mg(2+)</name>
        <dbReference type="ChEBI" id="CHEBI:18420"/>
    </ligand>
</feature>
<evidence type="ECO:0000256" key="10">
    <source>
        <dbReference type="ARBA" id="ARBA00048540"/>
    </source>
</evidence>
<evidence type="ECO:0000256" key="4">
    <source>
        <dbReference type="ARBA" id="ARBA00022630"/>
    </source>
</evidence>
<dbReference type="InterPro" id="IPR003374">
    <property type="entry name" value="ApbE-like_sf"/>
</dbReference>
<evidence type="ECO:0000256" key="8">
    <source>
        <dbReference type="ARBA" id="ARBA00022842"/>
    </source>
</evidence>
<dbReference type="HOGENOM" id="CLU_044403_2_1_6"/>
<evidence type="ECO:0000256" key="1">
    <source>
        <dbReference type="ARBA" id="ARBA00008282"/>
    </source>
</evidence>
<evidence type="ECO:0000313" key="13">
    <source>
        <dbReference type="EMBL" id="EAR30100.1"/>
    </source>
</evidence>
<evidence type="ECO:0000256" key="9">
    <source>
        <dbReference type="ARBA" id="ARBA00031306"/>
    </source>
</evidence>
<evidence type="ECO:0000256" key="7">
    <source>
        <dbReference type="ARBA" id="ARBA00022827"/>
    </source>
</evidence>
<evidence type="ECO:0000256" key="11">
    <source>
        <dbReference type="PIRNR" id="PIRNR006268"/>
    </source>
</evidence>
<dbReference type="PANTHER" id="PTHR30040:SF2">
    <property type="entry name" value="FAD:PROTEIN FMN TRANSFERASE"/>
    <property type="match status" value="1"/>
</dbReference>
<dbReference type="EC" id="2.7.1.180" evidence="2 11"/>
<evidence type="ECO:0000256" key="2">
    <source>
        <dbReference type="ARBA" id="ARBA00011955"/>
    </source>
</evidence>
<gene>
    <name evidence="13" type="ORF">PTD2_00986</name>
</gene>
<keyword evidence="4 11" id="KW-0285">Flavoprotein</keyword>
<comment type="cofactor">
    <cofactor evidence="12">
        <name>Mg(2+)</name>
        <dbReference type="ChEBI" id="CHEBI:18420"/>
    </cofactor>
    <cofactor evidence="12">
        <name>Mn(2+)</name>
        <dbReference type="ChEBI" id="CHEBI:29035"/>
    </cofactor>
    <text evidence="12">Magnesium. Can also use manganese.</text>
</comment>
<dbReference type="AlphaFoldDB" id="A4C3G8"/>
<evidence type="ECO:0000256" key="5">
    <source>
        <dbReference type="ARBA" id="ARBA00022679"/>
    </source>
</evidence>
<evidence type="ECO:0000256" key="6">
    <source>
        <dbReference type="ARBA" id="ARBA00022723"/>
    </source>
</evidence>
<evidence type="ECO:0000313" key="14">
    <source>
        <dbReference type="Proteomes" id="UP000006201"/>
    </source>
</evidence>
<dbReference type="PANTHER" id="PTHR30040">
    <property type="entry name" value="THIAMINE BIOSYNTHESIS LIPOPROTEIN APBE"/>
    <property type="match status" value="1"/>
</dbReference>